<dbReference type="GO" id="GO:0006352">
    <property type="term" value="P:DNA-templated transcription initiation"/>
    <property type="evidence" value="ECO:0007669"/>
    <property type="project" value="InterPro"/>
</dbReference>
<feature type="compositionally biased region" description="Basic and acidic residues" evidence="6">
    <location>
        <begin position="1"/>
        <end position="10"/>
    </location>
</feature>
<dbReference type="SUPFAM" id="SSF88946">
    <property type="entry name" value="Sigma2 domain of RNA polymerase sigma factors"/>
    <property type="match status" value="1"/>
</dbReference>
<dbReference type="GO" id="GO:0003677">
    <property type="term" value="F:DNA binding"/>
    <property type="evidence" value="ECO:0007669"/>
    <property type="project" value="UniProtKB-KW"/>
</dbReference>
<feature type="compositionally biased region" description="Basic residues" evidence="6">
    <location>
        <begin position="294"/>
        <end position="317"/>
    </location>
</feature>
<dbReference type="Gene3D" id="1.10.10.10">
    <property type="entry name" value="Winged helix-like DNA-binding domain superfamily/Winged helix DNA-binding domain"/>
    <property type="match status" value="1"/>
</dbReference>
<dbReference type="PANTHER" id="PTHR43133">
    <property type="entry name" value="RNA POLYMERASE ECF-TYPE SIGMA FACTO"/>
    <property type="match status" value="1"/>
</dbReference>
<dbReference type="InterPro" id="IPR036388">
    <property type="entry name" value="WH-like_DNA-bd_sf"/>
</dbReference>
<keyword evidence="7" id="KW-0240">DNA-directed RNA polymerase</keyword>
<dbReference type="InterPro" id="IPR013325">
    <property type="entry name" value="RNA_pol_sigma_r2"/>
</dbReference>
<proteinExistence type="inferred from homology"/>
<evidence type="ECO:0000256" key="4">
    <source>
        <dbReference type="ARBA" id="ARBA00023125"/>
    </source>
</evidence>
<comment type="similarity">
    <text evidence="1">Belongs to the sigma-70 factor family. ECF subfamily.</text>
</comment>
<comment type="caution">
    <text evidence="7">The sequence shown here is derived from an EMBL/GenBank/DDBJ whole genome shotgun (WGS) entry which is preliminary data.</text>
</comment>
<dbReference type="GO" id="GO:0016987">
    <property type="term" value="F:sigma factor activity"/>
    <property type="evidence" value="ECO:0007669"/>
    <property type="project" value="UniProtKB-KW"/>
</dbReference>
<gene>
    <name evidence="7" type="ORF">SAMN05216268_110136</name>
</gene>
<dbReference type="InterPro" id="IPR013324">
    <property type="entry name" value="RNA_pol_sigma_r3/r4-like"/>
</dbReference>
<feature type="compositionally biased region" description="Low complexity" evidence="6">
    <location>
        <begin position="279"/>
        <end position="293"/>
    </location>
</feature>
<dbReference type="InterPro" id="IPR039425">
    <property type="entry name" value="RNA_pol_sigma-70-like"/>
</dbReference>
<evidence type="ECO:0000313" key="8">
    <source>
        <dbReference type="Proteomes" id="UP000184388"/>
    </source>
</evidence>
<evidence type="ECO:0000256" key="6">
    <source>
        <dbReference type="SAM" id="MobiDB-lite"/>
    </source>
</evidence>
<dbReference type="PANTHER" id="PTHR43133:SF8">
    <property type="entry name" value="RNA POLYMERASE SIGMA FACTOR HI_1459-RELATED"/>
    <property type="match status" value="1"/>
</dbReference>
<dbReference type="RefSeq" id="WP_286160325.1">
    <property type="nucleotide sequence ID" value="NZ_FRBK01000010.1"/>
</dbReference>
<dbReference type="Proteomes" id="UP000184388">
    <property type="component" value="Unassembled WGS sequence"/>
</dbReference>
<name>A0A9X8MYS8_9ACTN</name>
<sequence>MSEHDRRQPEESSDATSESRDRNRFDCSSADFDALYGVHAGPLIQQAVLLTGRARLARRAVERAFQTAWQRWPEVRADPDPVGWVRAAAYEYALAPWRRLFPGLRPAERPRPGTPAPPPAAPRDHALLTAVLALPVPYRRTLLLHDGVGLGLHETAAEVEASTPAATGRLTHARECLAEQLPELGLKGLPPDRQGAVLHARLGALAASRPAVPPPAHEVRADAERRARLTTRTGFGATGLLAVVALAVSLGTPDGYRPPPRRPAMAAPYAPAAPPEPAAPSAAARATAPSAVRPTHRPSHHRKAGRAGRPGKSRHRSLPPGARLRPDVR</sequence>
<keyword evidence="2" id="KW-0805">Transcription regulation</keyword>
<dbReference type="EMBL" id="FRBK01000010">
    <property type="protein sequence ID" value="SHM34822.1"/>
    <property type="molecule type" value="Genomic_DNA"/>
</dbReference>
<feature type="region of interest" description="Disordered" evidence="6">
    <location>
        <begin position="1"/>
        <end position="24"/>
    </location>
</feature>
<evidence type="ECO:0000256" key="2">
    <source>
        <dbReference type="ARBA" id="ARBA00023015"/>
    </source>
</evidence>
<keyword evidence="4" id="KW-0238">DNA-binding</keyword>
<dbReference type="AlphaFoldDB" id="A0A9X8MYS8"/>
<accession>A0A9X8MYS8</accession>
<organism evidence="7 8">
    <name type="scientific">Streptomyces yunnanensis</name>
    <dbReference type="NCBI Taxonomy" id="156453"/>
    <lineage>
        <taxon>Bacteria</taxon>
        <taxon>Bacillati</taxon>
        <taxon>Actinomycetota</taxon>
        <taxon>Actinomycetes</taxon>
        <taxon>Kitasatosporales</taxon>
        <taxon>Streptomycetaceae</taxon>
        <taxon>Streptomyces</taxon>
    </lineage>
</organism>
<keyword evidence="5" id="KW-0804">Transcription</keyword>
<evidence type="ECO:0000256" key="5">
    <source>
        <dbReference type="ARBA" id="ARBA00023163"/>
    </source>
</evidence>
<dbReference type="GO" id="GO:0000428">
    <property type="term" value="C:DNA-directed RNA polymerase complex"/>
    <property type="evidence" value="ECO:0007669"/>
    <property type="project" value="UniProtKB-KW"/>
</dbReference>
<dbReference type="SUPFAM" id="SSF88659">
    <property type="entry name" value="Sigma3 and sigma4 domains of RNA polymerase sigma factors"/>
    <property type="match status" value="1"/>
</dbReference>
<keyword evidence="3" id="KW-0731">Sigma factor</keyword>
<protein>
    <submittedName>
        <fullName evidence="7">DNA-directed RNA polymerase specialized sigma subunit, sigma24 family</fullName>
    </submittedName>
</protein>
<evidence type="ECO:0000256" key="1">
    <source>
        <dbReference type="ARBA" id="ARBA00010641"/>
    </source>
</evidence>
<reference evidence="8" key="1">
    <citation type="submission" date="2016-11" db="EMBL/GenBank/DDBJ databases">
        <authorList>
            <person name="Jaros S."/>
            <person name="Januszkiewicz K."/>
            <person name="Wedrychowicz H."/>
        </authorList>
    </citation>
    <scope>NUCLEOTIDE SEQUENCE [LARGE SCALE GENOMIC DNA]</scope>
    <source>
        <strain evidence="8">CGMCC 4.3555</strain>
    </source>
</reference>
<feature type="region of interest" description="Disordered" evidence="6">
    <location>
        <begin position="255"/>
        <end position="329"/>
    </location>
</feature>
<evidence type="ECO:0000313" key="7">
    <source>
        <dbReference type="EMBL" id="SHM34822.1"/>
    </source>
</evidence>
<evidence type="ECO:0000256" key="3">
    <source>
        <dbReference type="ARBA" id="ARBA00023082"/>
    </source>
</evidence>